<sequence>MFTYTYSKELRKTIIESVVVLIAFITLIYSITCLMEDDFNTYVEETKCLKPLISKGIERKDIAIIDGICVVGEDFYYKYSQ</sequence>
<feature type="transmembrane region" description="Helical" evidence="1">
    <location>
        <begin position="12"/>
        <end position="31"/>
    </location>
</feature>
<dbReference type="RefSeq" id="YP_007674166.1">
    <property type="nucleotide sequence ID" value="NC_020848.1"/>
</dbReference>
<dbReference type="GeneID" id="15010698"/>
<reference evidence="2 3" key="1">
    <citation type="submission" date="2010-11" db="EMBL/GenBank/DDBJ databases">
        <title>The Genome Sequence of Vibrio phage VBP47.</title>
        <authorList>
            <consortium name="The Broad Institute Genome Sequencing Platform"/>
            <person name="Henn M.R."/>
            <person name="Wharam S."/>
            <person name="Gilg I."/>
            <person name="Martinez Martinez J."/>
            <person name="Wilson W."/>
            <person name="Levin J."/>
            <person name="Malboeuf C."/>
            <person name="Casali M."/>
            <person name="Russ C."/>
            <person name="Lennon N."/>
            <person name="Chapman S.B."/>
            <person name="Erlich R."/>
            <person name="Young S.K."/>
            <person name="Yandava C."/>
            <person name="Zeng Q."/>
            <person name="Fitzgerald M.F."/>
            <person name="Alvarado L."/>
            <person name="Anderson S."/>
            <person name="Berlin A."/>
            <person name="Chen Z."/>
            <person name="Freedman E."/>
            <person name="Gellesch M."/>
            <person name="Goldberg J."/>
            <person name="Green L."/>
            <person name="Griggs A."/>
            <person name="Gujja S."/>
            <person name="Heilman E."/>
            <person name="Heiman D."/>
            <person name="Hollinger A."/>
            <person name="Howarth C."/>
            <person name="Larson L."/>
            <person name="Mehta T."/>
            <person name="Neiman D."/>
            <person name="Pearson M."/>
            <person name="Roberts A."/>
            <person name="Ryan E."/>
            <person name="Saif S."/>
            <person name="Shea T."/>
            <person name="Shenoy N."/>
            <person name="Sisk P."/>
            <person name="Stolte C."/>
            <person name="Sykes S."/>
            <person name="White J."/>
            <person name="Haas B."/>
            <person name="Nusbaum C."/>
            <person name="Birren B."/>
        </authorList>
    </citation>
    <scope>NUCLEOTIDE SEQUENCE [LARGE SCALE GENOMIC DNA]</scope>
    <source>
        <strain evidence="2 3">VBP47</strain>
    </source>
</reference>
<name>M4SP72_9CAUD</name>
<keyword evidence="1" id="KW-0812">Transmembrane</keyword>
<proteinExistence type="predicted"/>
<dbReference type="OrthoDB" id="38854at10239"/>
<evidence type="ECO:0000313" key="3">
    <source>
        <dbReference type="Proteomes" id="UP000204031"/>
    </source>
</evidence>
<keyword evidence="1" id="KW-1133">Transmembrane helix</keyword>
<evidence type="ECO:0000256" key="1">
    <source>
        <dbReference type="SAM" id="Phobius"/>
    </source>
</evidence>
<keyword evidence="3" id="KW-1185">Reference proteome</keyword>
<keyword evidence="1" id="KW-0472">Membrane</keyword>
<evidence type="ECO:0000313" key="2">
    <source>
        <dbReference type="EMBL" id="AGH57095.1"/>
    </source>
</evidence>
<gene>
    <name evidence="2" type="ORF">VPNG_00071</name>
</gene>
<dbReference type="EMBL" id="HQ634194">
    <property type="protein sequence ID" value="AGH57095.1"/>
    <property type="molecule type" value="Genomic_DNA"/>
</dbReference>
<organism evidence="2 3">
    <name type="scientific">Vibrio phage VBP47</name>
    <dbReference type="NCBI Taxonomy" id="754073"/>
    <lineage>
        <taxon>Viruses</taxon>
        <taxon>Duplodnaviria</taxon>
        <taxon>Heunggongvirae</taxon>
        <taxon>Uroviricota</taxon>
        <taxon>Caudoviricetes</taxon>
        <taxon>Schitoviridae</taxon>
        <taxon>Fuhrmanvirinae</taxon>
        <taxon>Stoningtonvirus</taxon>
        <taxon>Stoningtonvirus VBP47</taxon>
    </lineage>
</organism>
<dbReference type="KEGG" id="vg:15010698"/>
<dbReference type="Proteomes" id="UP000204031">
    <property type="component" value="Segment"/>
</dbReference>
<protein>
    <submittedName>
        <fullName evidence="2">Uncharacterized protein</fullName>
    </submittedName>
</protein>
<accession>M4SP72</accession>